<dbReference type="GO" id="GO:0016020">
    <property type="term" value="C:membrane"/>
    <property type="evidence" value="ECO:0007669"/>
    <property type="project" value="UniProtKB-SubCell"/>
</dbReference>
<protein>
    <recommendedName>
        <fullName evidence="6">Major facilitator superfamily (MFS) profile domain-containing protein</fullName>
    </recommendedName>
</protein>
<feature type="transmembrane region" description="Helical" evidence="5">
    <location>
        <begin position="277"/>
        <end position="300"/>
    </location>
</feature>
<dbReference type="InterPro" id="IPR011701">
    <property type="entry name" value="MFS"/>
</dbReference>
<evidence type="ECO:0000313" key="8">
    <source>
        <dbReference type="Proteomes" id="UP000073492"/>
    </source>
</evidence>
<feature type="transmembrane region" description="Helical" evidence="5">
    <location>
        <begin position="312"/>
        <end position="332"/>
    </location>
</feature>
<dbReference type="SUPFAM" id="SSF103473">
    <property type="entry name" value="MFS general substrate transporter"/>
    <property type="match status" value="1"/>
</dbReference>
<dbReference type="GO" id="GO:0022857">
    <property type="term" value="F:transmembrane transporter activity"/>
    <property type="evidence" value="ECO:0007669"/>
    <property type="project" value="InterPro"/>
</dbReference>
<feature type="transmembrane region" description="Helical" evidence="5">
    <location>
        <begin position="95"/>
        <end position="112"/>
    </location>
</feature>
<keyword evidence="4 5" id="KW-0472">Membrane</keyword>
<keyword evidence="3 5" id="KW-1133">Transmembrane helix</keyword>
<dbReference type="EMBL" id="LFZO01000026">
    <property type="protein sequence ID" value="KXT17068.1"/>
    <property type="molecule type" value="Genomic_DNA"/>
</dbReference>
<evidence type="ECO:0000256" key="2">
    <source>
        <dbReference type="ARBA" id="ARBA00022692"/>
    </source>
</evidence>
<dbReference type="PANTHER" id="PTHR23502">
    <property type="entry name" value="MAJOR FACILITATOR SUPERFAMILY"/>
    <property type="match status" value="1"/>
</dbReference>
<keyword evidence="8" id="KW-1185">Reference proteome</keyword>
<dbReference type="InterPro" id="IPR036259">
    <property type="entry name" value="MFS_trans_sf"/>
</dbReference>
<keyword evidence="2 5" id="KW-0812">Transmembrane</keyword>
<dbReference type="Pfam" id="PF07690">
    <property type="entry name" value="MFS_1"/>
    <property type="match status" value="1"/>
</dbReference>
<evidence type="ECO:0000259" key="6">
    <source>
        <dbReference type="PROSITE" id="PS50850"/>
    </source>
</evidence>
<dbReference type="InterPro" id="IPR020846">
    <property type="entry name" value="MFS_dom"/>
</dbReference>
<feature type="domain" description="Major facilitator superfamily (MFS) profile" evidence="6">
    <location>
        <begin position="57"/>
        <end position="477"/>
    </location>
</feature>
<dbReference type="PANTHER" id="PTHR23502:SF60">
    <property type="entry name" value="MAJOR FACILITATOR SUPERFAMILY (MFS) PROFILE DOMAIN-CONTAINING PROTEIN-RELATED"/>
    <property type="match status" value="1"/>
</dbReference>
<proteinExistence type="predicted"/>
<name>A0A139IQJ3_9PEZI</name>
<dbReference type="OrthoDB" id="6770063at2759"/>
<comment type="caution">
    <text evidence="7">The sequence shown here is derived from an EMBL/GenBank/DDBJ whole genome shotgun (WGS) entry which is preliminary data.</text>
</comment>
<feature type="transmembrane region" description="Helical" evidence="5">
    <location>
        <begin position="387"/>
        <end position="408"/>
    </location>
</feature>
<feature type="transmembrane region" description="Helical" evidence="5">
    <location>
        <begin position="449"/>
        <end position="470"/>
    </location>
</feature>
<evidence type="ECO:0000256" key="4">
    <source>
        <dbReference type="ARBA" id="ARBA00023136"/>
    </source>
</evidence>
<dbReference type="Gene3D" id="1.20.1250.20">
    <property type="entry name" value="MFS general substrate transporter like domains"/>
    <property type="match status" value="1"/>
</dbReference>
<feature type="transmembrane region" description="Helical" evidence="5">
    <location>
        <begin position="415"/>
        <end position="437"/>
    </location>
</feature>
<feature type="transmembrane region" description="Helical" evidence="5">
    <location>
        <begin position="148"/>
        <end position="170"/>
    </location>
</feature>
<accession>A0A139IQJ3</accession>
<feature type="transmembrane region" description="Helical" evidence="5">
    <location>
        <begin position="210"/>
        <end position="232"/>
    </location>
</feature>
<evidence type="ECO:0000256" key="5">
    <source>
        <dbReference type="SAM" id="Phobius"/>
    </source>
</evidence>
<feature type="transmembrane region" description="Helical" evidence="5">
    <location>
        <begin position="182"/>
        <end position="204"/>
    </location>
</feature>
<reference evidence="7 8" key="1">
    <citation type="submission" date="2015-07" db="EMBL/GenBank/DDBJ databases">
        <title>Comparative genomics of the Sigatoka disease complex on banana suggests a link between parallel evolutionary changes in Pseudocercospora fijiensis and Pseudocercospora eumusae and increased virulence on the banana host.</title>
        <authorList>
            <person name="Chang T.-C."/>
            <person name="Salvucci A."/>
            <person name="Crous P.W."/>
            <person name="Stergiopoulos I."/>
        </authorList>
    </citation>
    <scope>NUCLEOTIDE SEQUENCE [LARGE SCALE GENOMIC DNA]</scope>
    <source>
        <strain evidence="7 8">CBS 116634</strain>
    </source>
</reference>
<evidence type="ECO:0000313" key="7">
    <source>
        <dbReference type="EMBL" id="KXT17068.1"/>
    </source>
</evidence>
<dbReference type="AlphaFoldDB" id="A0A139IQJ3"/>
<organism evidence="7 8">
    <name type="scientific">Pseudocercospora musae</name>
    <dbReference type="NCBI Taxonomy" id="113226"/>
    <lineage>
        <taxon>Eukaryota</taxon>
        <taxon>Fungi</taxon>
        <taxon>Dikarya</taxon>
        <taxon>Ascomycota</taxon>
        <taxon>Pezizomycotina</taxon>
        <taxon>Dothideomycetes</taxon>
        <taxon>Dothideomycetidae</taxon>
        <taxon>Mycosphaerellales</taxon>
        <taxon>Mycosphaerellaceae</taxon>
        <taxon>Pseudocercospora</taxon>
    </lineage>
</organism>
<sequence>MAIMTTKSLVQSDRDFSTETDASCAPKLATTAMPKKHQAEETTDDARSWTYTAKRNTTYLVSLYKLVSSMAASSPSPALTVIAVEFGTRSKVLKLLPLSAYLLGYTVGPLIITPLADAFGQIRLLQISNLFFVIFNLAAGFSKDNATLVTLRVLSGIGGCGALTLGGGILRDCWTKEERTRMISVYSLPAQLGPAIGPIMGAFISKNLSWRWTFWMVSICSGFVQLIGLLLLRETRPGFISTSLSSHARLASKVANDLKESFKRPLKILKLHAAMQLLALYSGFAYGLTFLAIVSFHAVWSHHYSQPEDLGSLNFIALACGFVAGSLGIRPINEKIYEKLKAGDEKHEGHPEYRAPTLIIGALLVPSGLLLYGWTAQARVFPILPDLGVFTYAAGIVIVLQFTNLYVVDVYEAQAASAMSGVTVIRSLVGFGLPLVGPKLFEAPLEYGWGNSVLALIAVVIGWPLPLLIWRLGRRLRARDAEYQV</sequence>
<evidence type="ECO:0000256" key="3">
    <source>
        <dbReference type="ARBA" id="ARBA00022989"/>
    </source>
</evidence>
<dbReference type="Proteomes" id="UP000073492">
    <property type="component" value="Unassembled WGS sequence"/>
</dbReference>
<comment type="subcellular location">
    <subcellularLocation>
        <location evidence="1">Membrane</location>
        <topology evidence="1">Multi-pass membrane protein</topology>
    </subcellularLocation>
</comment>
<dbReference type="PROSITE" id="PS50850">
    <property type="entry name" value="MFS"/>
    <property type="match status" value="1"/>
</dbReference>
<evidence type="ECO:0000256" key="1">
    <source>
        <dbReference type="ARBA" id="ARBA00004141"/>
    </source>
</evidence>
<feature type="transmembrane region" description="Helical" evidence="5">
    <location>
        <begin position="353"/>
        <end position="375"/>
    </location>
</feature>
<gene>
    <name evidence="7" type="ORF">AC579_4345</name>
</gene>